<accession>A0AA39IHE5</accession>
<keyword evidence="3" id="KW-1185">Reference proteome</keyword>
<dbReference type="AlphaFoldDB" id="A0AA39IHE5"/>
<feature type="signal peptide" evidence="1">
    <location>
        <begin position="1"/>
        <end position="19"/>
    </location>
</feature>
<evidence type="ECO:0000313" key="2">
    <source>
        <dbReference type="EMBL" id="KAK0424416.1"/>
    </source>
</evidence>
<evidence type="ECO:0000256" key="1">
    <source>
        <dbReference type="SAM" id="SignalP"/>
    </source>
</evidence>
<dbReference type="Proteomes" id="UP001175271">
    <property type="component" value="Unassembled WGS sequence"/>
</dbReference>
<feature type="chain" id="PRO_5041210568" description="UPAR/Ly6 domain-containing protein" evidence="1">
    <location>
        <begin position="20"/>
        <end position="138"/>
    </location>
</feature>
<name>A0AA39IHE5_9BILA</name>
<reference evidence="2" key="1">
    <citation type="submission" date="2023-06" db="EMBL/GenBank/DDBJ databases">
        <title>Genomic analysis of the entomopathogenic nematode Steinernema hermaphroditum.</title>
        <authorList>
            <person name="Schwarz E.M."/>
            <person name="Heppert J.K."/>
            <person name="Baniya A."/>
            <person name="Schwartz H.T."/>
            <person name="Tan C.-H."/>
            <person name="Antoshechkin I."/>
            <person name="Sternberg P.W."/>
            <person name="Goodrich-Blair H."/>
            <person name="Dillman A.R."/>
        </authorList>
    </citation>
    <scope>NUCLEOTIDE SEQUENCE</scope>
    <source>
        <strain evidence="2">PS9179</strain>
        <tissue evidence="2">Whole animal</tissue>
    </source>
</reference>
<evidence type="ECO:0008006" key="4">
    <source>
        <dbReference type="Google" id="ProtNLM"/>
    </source>
</evidence>
<evidence type="ECO:0000313" key="3">
    <source>
        <dbReference type="Proteomes" id="UP001175271"/>
    </source>
</evidence>
<sequence length="138" mass="14969">MTPRSLLILSTLLLGAVFASVPHNSESHSAETQDHHEHKLIKCFECYEANSTVTGVCSKSSFCEGHWCVKGPDSGGVFRGCMERLPFQEQIPKCVIVKGQDGEDNENCYCNTDFCNAAPSTTLLGSSALLLLLALFSP</sequence>
<proteinExistence type="predicted"/>
<comment type="caution">
    <text evidence="2">The sequence shown here is derived from an EMBL/GenBank/DDBJ whole genome shotgun (WGS) entry which is preliminary data.</text>
</comment>
<dbReference type="EMBL" id="JAUCMV010000001">
    <property type="protein sequence ID" value="KAK0424416.1"/>
    <property type="molecule type" value="Genomic_DNA"/>
</dbReference>
<organism evidence="2 3">
    <name type="scientific">Steinernema hermaphroditum</name>
    <dbReference type="NCBI Taxonomy" id="289476"/>
    <lineage>
        <taxon>Eukaryota</taxon>
        <taxon>Metazoa</taxon>
        <taxon>Ecdysozoa</taxon>
        <taxon>Nematoda</taxon>
        <taxon>Chromadorea</taxon>
        <taxon>Rhabditida</taxon>
        <taxon>Tylenchina</taxon>
        <taxon>Panagrolaimomorpha</taxon>
        <taxon>Strongyloidoidea</taxon>
        <taxon>Steinernematidae</taxon>
        <taxon>Steinernema</taxon>
    </lineage>
</organism>
<keyword evidence="1" id="KW-0732">Signal</keyword>
<protein>
    <recommendedName>
        <fullName evidence="4">UPAR/Ly6 domain-containing protein</fullName>
    </recommendedName>
</protein>
<gene>
    <name evidence="2" type="ORF">QR680_008665</name>
</gene>